<feature type="region of interest" description="Disordered" evidence="1">
    <location>
        <begin position="1"/>
        <end position="22"/>
    </location>
</feature>
<dbReference type="EMBL" id="OU503036">
    <property type="protein sequence ID" value="CAI9754483.1"/>
    <property type="molecule type" value="Genomic_DNA"/>
</dbReference>
<feature type="domain" description="DUF7075" evidence="2">
    <location>
        <begin position="105"/>
        <end position="164"/>
    </location>
</feature>
<proteinExistence type="predicted"/>
<gene>
    <name evidence="3" type="ORF">FPE_LOCUS1914</name>
</gene>
<dbReference type="PANTHER" id="PTHR31469">
    <property type="entry name" value="OS07G0633600 PROTEIN"/>
    <property type="match status" value="1"/>
</dbReference>
<name>A0AAD2DJK5_9LAMI</name>
<dbReference type="GO" id="GO:0005794">
    <property type="term" value="C:Golgi apparatus"/>
    <property type="evidence" value="ECO:0007669"/>
    <property type="project" value="TreeGrafter"/>
</dbReference>
<evidence type="ECO:0000256" key="1">
    <source>
        <dbReference type="SAM" id="MobiDB-lite"/>
    </source>
</evidence>
<feature type="domain" description="DUF7075" evidence="2">
    <location>
        <begin position="165"/>
        <end position="215"/>
    </location>
</feature>
<dbReference type="AlphaFoldDB" id="A0AAD2DJK5"/>
<accession>A0AAD2DJK5</accession>
<organism evidence="3 4">
    <name type="scientific">Fraxinus pennsylvanica</name>
    <dbReference type="NCBI Taxonomy" id="56036"/>
    <lineage>
        <taxon>Eukaryota</taxon>
        <taxon>Viridiplantae</taxon>
        <taxon>Streptophyta</taxon>
        <taxon>Embryophyta</taxon>
        <taxon>Tracheophyta</taxon>
        <taxon>Spermatophyta</taxon>
        <taxon>Magnoliopsida</taxon>
        <taxon>eudicotyledons</taxon>
        <taxon>Gunneridae</taxon>
        <taxon>Pentapetalae</taxon>
        <taxon>asterids</taxon>
        <taxon>lamiids</taxon>
        <taxon>Lamiales</taxon>
        <taxon>Oleaceae</taxon>
        <taxon>Oleeae</taxon>
        <taxon>Fraxinus</taxon>
    </lineage>
</organism>
<protein>
    <recommendedName>
        <fullName evidence="2">DUF7075 domain-containing protein</fullName>
    </recommendedName>
</protein>
<dbReference type="Pfam" id="PF23272">
    <property type="entry name" value="DUF7075"/>
    <property type="match status" value="2"/>
</dbReference>
<dbReference type="InterPro" id="IPR055503">
    <property type="entry name" value="DUF7075"/>
</dbReference>
<dbReference type="PANTHER" id="PTHR31469:SF2">
    <property type="entry name" value="EXPRESSED PROTEIN"/>
    <property type="match status" value="1"/>
</dbReference>
<keyword evidence="4" id="KW-1185">Reference proteome</keyword>
<evidence type="ECO:0000259" key="2">
    <source>
        <dbReference type="Pfam" id="PF23272"/>
    </source>
</evidence>
<reference evidence="3" key="1">
    <citation type="submission" date="2023-05" db="EMBL/GenBank/DDBJ databases">
        <authorList>
            <person name="Huff M."/>
        </authorList>
    </citation>
    <scope>NUCLEOTIDE SEQUENCE</scope>
</reference>
<sequence>MESTGKCSRIERESEGEIENVDESKRSNTLALIINLLFQHTPSATDEFCTTSLSQQDLPKEGKTAAFGVNAMKRKRKGKDMEKGVSEMIGETANVSLPMVELDGSFSRGKYLIYSGGGDRCKSMHQFLYSFNYMLGEAQYLNRTLILDSTICLPSIYTSSGQDEDDWNKRLTLHLVEDYRITPMELAGVEDPLIMSKFGTVEPDNYWYRVYEGETD</sequence>
<dbReference type="Proteomes" id="UP000834106">
    <property type="component" value="Chromosome 1"/>
</dbReference>
<evidence type="ECO:0000313" key="3">
    <source>
        <dbReference type="EMBL" id="CAI9754483.1"/>
    </source>
</evidence>
<evidence type="ECO:0000313" key="4">
    <source>
        <dbReference type="Proteomes" id="UP000834106"/>
    </source>
</evidence>